<reference evidence="2 3" key="1">
    <citation type="submission" date="2016-04" db="EMBL/GenBank/DDBJ databases">
        <title>Draft Genome Assembly of the Bloom-forming Cyanobacterium Nodularia spumigena Strain CENA596 in Shrimp Production Ponds.</title>
        <authorList>
            <person name="Popin R.V."/>
            <person name="Rigonato J."/>
            <person name="Abreu V.A."/>
            <person name="Andreote A.P."/>
            <person name="Silveira S.B."/>
            <person name="Odebrecht C."/>
            <person name="Fiore M.F."/>
        </authorList>
    </citation>
    <scope>NUCLEOTIDE SEQUENCE [LARGE SCALE GENOMIC DNA]</scope>
    <source>
        <strain evidence="2 3">CENA596</strain>
    </source>
</reference>
<dbReference type="Gene3D" id="1.10.30.50">
    <property type="match status" value="1"/>
</dbReference>
<organism evidence="2 3">
    <name type="scientific">Nodularia spumigena CENA596</name>
    <dbReference type="NCBI Taxonomy" id="1819295"/>
    <lineage>
        <taxon>Bacteria</taxon>
        <taxon>Bacillati</taxon>
        <taxon>Cyanobacteriota</taxon>
        <taxon>Cyanophyceae</taxon>
        <taxon>Nostocales</taxon>
        <taxon>Nodulariaceae</taxon>
        <taxon>Nodularia</taxon>
    </lineage>
</organism>
<dbReference type="OrthoDB" id="532186at2"/>
<evidence type="ECO:0000313" key="2">
    <source>
        <dbReference type="EMBL" id="KZL48195.1"/>
    </source>
</evidence>
<dbReference type="Proteomes" id="UP000076555">
    <property type="component" value="Unassembled WGS sequence"/>
</dbReference>
<dbReference type="Pfam" id="PF13395">
    <property type="entry name" value="HNH_4"/>
    <property type="match status" value="1"/>
</dbReference>
<dbReference type="AlphaFoldDB" id="A0A161VN02"/>
<evidence type="ECO:0000313" key="3">
    <source>
        <dbReference type="Proteomes" id="UP000076555"/>
    </source>
</evidence>
<feature type="domain" description="HNH nuclease" evidence="1">
    <location>
        <begin position="247"/>
        <end position="294"/>
    </location>
</feature>
<evidence type="ECO:0000259" key="1">
    <source>
        <dbReference type="Pfam" id="PF13395"/>
    </source>
</evidence>
<gene>
    <name evidence="2" type="ORF">A2T98_19125</name>
</gene>
<name>A0A161VN02_NODSP</name>
<accession>A0A161VN02</accession>
<dbReference type="RefSeq" id="WP_063874135.1">
    <property type="nucleotide sequence ID" value="NZ_CAWMRI010000261.1"/>
</dbReference>
<dbReference type="InterPro" id="IPR003615">
    <property type="entry name" value="HNH_nuc"/>
</dbReference>
<proteinExistence type="predicted"/>
<comment type="caution">
    <text evidence="2">The sequence shown here is derived from an EMBL/GenBank/DDBJ whole genome shotgun (WGS) entry which is preliminary data.</text>
</comment>
<protein>
    <recommendedName>
        <fullName evidence="1">HNH nuclease domain-containing protein</fullName>
    </recommendedName>
</protein>
<sequence length="376" mass="44609">MYDLPNADNLNISALTGLFDSRATSYKYLYFLSLLDILKRRNFDHSSPISFREIIVEMLANAWYPHQYFKLYFGKIDQIANKLDNLELEIKEAILNFRDPDKKILRNTINNQNIEDIINSINRYVSYRLIRPFFNQETRGLKDYDVNPTIINLANNQYTQKPLYCFNADNQKDCNAIIIHPDWVEYLEKNYTIVRGWVSWEWLNYMQQRNPSIPNVVKKLFMPQQRDSLIKQTQYWKTILEHQDIKCIYSQIQLNKDEISLDHYLPWSFVAHDQLWNLIPTTKSINSSKSNNLPSEKYFNNFVKLQYLGLDIYHQKVSQNKWLNDVESFVAELKVNQANDLLNLEILNNAYERTLKPLISLASIQGFSANWVYAEK</sequence>
<dbReference type="EMBL" id="LWAJ01000261">
    <property type="protein sequence ID" value="KZL48195.1"/>
    <property type="molecule type" value="Genomic_DNA"/>
</dbReference>